<reference evidence="2 3" key="1">
    <citation type="submission" date="2015-01" db="EMBL/GenBank/DDBJ databases">
        <title>Evolution of Trichinella species and genotypes.</title>
        <authorList>
            <person name="Korhonen P.K."/>
            <person name="Edoardo P."/>
            <person name="Giuseppe L.R."/>
            <person name="Gasser R.B."/>
        </authorList>
    </citation>
    <scope>NUCLEOTIDE SEQUENCE [LARGE SCALE GENOMIC DNA]</scope>
    <source>
        <strain evidence="2">ISS120</strain>
    </source>
</reference>
<evidence type="ECO:0000313" key="2">
    <source>
        <dbReference type="EMBL" id="KRY45438.1"/>
    </source>
</evidence>
<comment type="caution">
    <text evidence="2">The sequence shown here is derived from an EMBL/GenBank/DDBJ whole genome shotgun (WGS) entry which is preliminary data.</text>
</comment>
<dbReference type="AlphaFoldDB" id="A0A0V1C8U5"/>
<keyword evidence="3" id="KW-1185">Reference proteome</keyword>
<protein>
    <submittedName>
        <fullName evidence="2">Uncharacterized protein</fullName>
    </submittedName>
</protein>
<evidence type="ECO:0000313" key="3">
    <source>
        <dbReference type="Proteomes" id="UP000054653"/>
    </source>
</evidence>
<sequence>LEMTFNDIYIYIYIYICEYILSEKRKIKTDHRKIMYYFLLLLLITGKDPIGADRNYTDAEYAWLLKNKKAMLKTNAGSGDIPESVILLEPRQVPSNVVPTPPKEFQKRAENETVTHPPDGDFTDAEYKWLLQNKKLMIEDQVHDGMDIPNSIFIRPRRNISEDVIPVPPARYQQRVK</sequence>
<dbReference type="OrthoDB" id="5917491at2759"/>
<evidence type="ECO:0000256" key="1">
    <source>
        <dbReference type="SAM" id="MobiDB-lite"/>
    </source>
</evidence>
<feature type="compositionally biased region" description="Basic and acidic residues" evidence="1">
    <location>
        <begin position="104"/>
        <end position="113"/>
    </location>
</feature>
<accession>A0A0V1C8U5</accession>
<gene>
    <name evidence="2" type="ORF">T03_2794</name>
</gene>
<feature type="region of interest" description="Disordered" evidence="1">
    <location>
        <begin position="98"/>
        <end position="118"/>
    </location>
</feature>
<name>A0A0V1C8U5_TRIBR</name>
<proteinExistence type="predicted"/>
<feature type="non-terminal residue" evidence="2">
    <location>
        <position position="1"/>
    </location>
</feature>
<dbReference type="STRING" id="45882.A0A0V1C8U5"/>
<dbReference type="Proteomes" id="UP000054653">
    <property type="component" value="Unassembled WGS sequence"/>
</dbReference>
<dbReference type="EMBL" id="JYDI01000361">
    <property type="protein sequence ID" value="KRY45438.1"/>
    <property type="molecule type" value="Genomic_DNA"/>
</dbReference>
<organism evidence="2 3">
    <name type="scientific">Trichinella britovi</name>
    <name type="common">Parasitic roundworm</name>
    <dbReference type="NCBI Taxonomy" id="45882"/>
    <lineage>
        <taxon>Eukaryota</taxon>
        <taxon>Metazoa</taxon>
        <taxon>Ecdysozoa</taxon>
        <taxon>Nematoda</taxon>
        <taxon>Enoplea</taxon>
        <taxon>Dorylaimia</taxon>
        <taxon>Trichinellida</taxon>
        <taxon>Trichinellidae</taxon>
        <taxon>Trichinella</taxon>
    </lineage>
</organism>